<dbReference type="GO" id="GO:0003700">
    <property type="term" value="F:DNA-binding transcription factor activity"/>
    <property type="evidence" value="ECO:0007669"/>
    <property type="project" value="InterPro"/>
</dbReference>
<dbReference type="PROSITE" id="PS52050">
    <property type="entry name" value="WYL"/>
    <property type="match status" value="1"/>
</dbReference>
<dbReference type="InterPro" id="IPR001034">
    <property type="entry name" value="DeoR_HTH"/>
</dbReference>
<name>A0A154KVZ6_9PROT</name>
<dbReference type="SUPFAM" id="SSF46785">
    <property type="entry name" value="Winged helix' DNA-binding domain"/>
    <property type="match status" value="1"/>
</dbReference>
<evidence type="ECO:0000256" key="1">
    <source>
        <dbReference type="ARBA" id="ARBA00023015"/>
    </source>
</evidence>
<organism evidence="4 7">
    <name type="scientific">Thalassospira xiamenensis</name>
    <dbReference type="NCBI Taxonomy" id="220697"/>
    <lineage>
        <taxon>Bacteria</taxon>
        <taxon>Pseudomonadati</taxon>
        <taxon>Pseudomonadota</taxon>
        <taxon>Alphaproteobacteria</taxon>
        <taxon>Rhodospirillales</taxon>
        <taxon>Thalassospiraceae</taxon>
        <taxon>Thalassospira</taxon>
    </lineage>
</organism>
<dbReference type="GeneID" id="31926748"/>
<evidence type="ECO:0000313" key="6">
    <source>
        <dbReference type="Proteomes" id="UP000219068"/>
    </source>
</evidence>
<dbReference type="PANTHER" id="PTHR34580">
    <property type="match status" value="1"/>
</dbReference>
<evidence type="ECO:0000256" key="2">
    <source>
        <dbReference type="ARBA" id="ARBA00023163"/>
    </source>
</evidence>
<dbReference type="InterPro" id="IPR051534">
    <property type="entry name" value="CBASS_pafABC_assoc_protein"/>
</dbReference>
<proteinExistence type="predicted"/>
<evidence type="ECO:0000313" key="5">
    <source>
        <dbReference type="EMBL" id="SOB94812.1"/>
    </source>
</evidence>
<keyword evidence="5" id="KW-0238">DNA-binding</keyword>
<dbReference type="GO" id="GO:0003677">
    <property type="term" value="F:DNA binding"/>
    <property type="evidence" value="ECO:0007669"/>
    <property type="project" value="UniProtKB-KW"/>
</dbReference>
<evidence type="ECO:0000313" key="7">
    <source>
        <dbReference type="Proteomes" id="UP000252266"/>
    </source>
</evidence>
<dbReference type="EMBL" id="OBMM01000001">
    <property type="protein sequence ID" value="SOB94812.1"/>
    <property type="molecule type" value="Genomic_DNA"/>
</dbReference>
<keyword evidence="1" id="KW-0805">Transcription regulation</keyword>
<dbReference type="Pfam" id="PF13280">
    <property type="entry name" value="WYL"/>
    <property type="match status" value="1"/>
</dbReference>
<dbReference type="PROSITE" id="PS51000">
    <property type="entry name" value="HTH_DEOR_2"/>
    <property type="match status" value="1"/>
</dbReference>
<feature type="domain" description="HTH deoR-type" evidence="3">
    <location>
        <begin position="3"/>
        <end position="58"/>
    </location>
</feature>
<dbReference type="PANTHER" id="PTHR34580:SF3">
    <property type="entry name" value="PROTEIN PAFB"/>
    <property type="match status" value="1"/>
</dbReference>
<reference evidence="4 7" key="1">
    <citation type="submission" date="2014-07" db="EMBL/GenBank/DDBJ databases">
        <title>Draft genome sequence of Thalassospira xiamenensis IB13.</title>
        <authorList>
            <person name="Lai Q."/>
            <person name="Shao Z."/>
        </authorList>
    </citation>
    <scope>NUCLEOTIDE SEQUENCE [LARGE SCALE GENOMIC DNA]</scope>
    <source>
        <strain evidence="4 7">IB13</strain>
    </source>
</reference>
<dbReference type="InterPro" id="IPR013196">
    <property type="entry name" value="HTH_11"/>
</dbReference>
<dbReference type="EMBL" id="JPWJ01000011">
    <property type="protein sequence ID" value="RCK46918.1"/>
    <property type="molecule type" value="Genomic_DNA"/>
</dbReference>
<evidence type="ECO:0000259" key="3">
    <source>
        <dbReference type="PROSITE" id="PS51000"/>
    </source>
</evidence>
<dbReference type="InterPro" id="IPR026881">
    <property type="entry name" value="WYL_dom"/>
</dbReference>
<gene>
    <name evidence="5" type="ORF">SAMN05428964_1011237</name>
    <name evidence="4" type="ORF">TH44_19010</name>
</gene>
<dbReference type="Proteomes" id="UP000219068">
    <property type="component" value="Unassembled WGS sequence"/>
</dbReference>
<dbReference type="InterPro" id="IPR036390">
    <property type="entry name" value="WH_DNA-bd_sf"/>
</dbReference>
<dbReference type="InterPro" id="IPR036388">
    <property type="entry name" value="WH-like_DNA-bd_sf"/>
</dbReference>
<evidence type="ECO:0000313" key="4">
    <source>
        <dbReference type="EMBL" id="RCK46918.1"/>
    </source>
</evidence>
<dbReference type="Proteomes" id="UP000252266">
    <property type="component" value="Unassembled WGS sequence"/>
</dbReference>
<protein>
    <submittedName>
        <fullName evidence="4">DeoR family transcriptional regulator</fullName>
    </submittedName>
    <submittedName>
        <fullName evidence="5">Predicted DNA-binding transcriptional regulator YafY, contains an HTH and WYL domains</fullName>
    </submittedName>
</protein>
<dbReference type="AlphaFoldDB" id="A0A154KVZ6"/>
<keyword evidence="2" id="KW-0804">Transcription</keyword>
<dbReference type="RefSeq" id="WP_007090760.1">
    <property type="nucleotide sequence ID" value="NZ_JALLPZ010000001.1"/>
</dbReference>
<accession>A0A154KVZ6</accession>
<reference evidence="5 6" key="2">
    <citation type="submission" date="2017-08" db="EMBL/GenBank/DDBJ databases">
        <authorList>
            <person name="de Groot N.N."/>
        </authorList>
    </citation>
    <scope>NUCLEOTIDE SEQUENCE [LARGE SCALE GENOMIC DNA]</scope>
    <source>
        <strain evidence="5 6">USBA 78</strain>
    </source>
</reference>
<dbReference type="Gene3D" id="1.10.10.10">
    <property type="entry name" value="Winged helix-like DNA-binding domain superfamily/Winged helix DNA-binding domain"/>
    <property type="match status" value="1"/>
</dbReference>
<sequence>MRRADRLFRLVQILRRRKLCRARELAEELEVSERTIYRDIRDLAASGVPVEGEAGVGYILRDGYDLPPLMFDADEIEALVVAARMVQSWTDPQMARAAGDALTKIEAVLPEKMRGLIGGVPIAIAEIAQAPIAISMPDLRRAIRERHLINIDYTDAKGDDTNRRVWPLGMLFFGTIWLLASWCELRQAFRVFRADRIKNMQITADHFRPTPGRTLRDYLISEGVEGEILNGIGR</sequence>
<dbReference type="Pfam" id="PF08279">
    <property type="entry name" value="HTH_11"/>
    <property type="match status" value="1"/>
</dbReference>